<sequence length="50" mass="5582">MQTLSKPTVTISAQPRPPAPQWQGLFLEPTWLPIDEDPADGEDDDYEDVA</sequence>
<feature type="compositionally biased region" description="Acidic residues" evidence="1">
    <location>
        <begin position="34"/>
        <end position="50"/>
    </location>
</feature>
<dbReference type="EMBL" id="BAAABY010000070">
    <property type="protein sequence ID" value="GAA0500822.1"/>
    <property type="molecule type" value="Genomic_DNA"/>
</dbReference>
<proteinExistence type="predicted"/>
<dbReference type="RefSeq" id="WP_346100416.1">
    <property type="nucleotide sequence ID" value="NZ_BAAABY010000070.1"/>
</dbReference>
<reference evidence="2 3" key="1">
    <citation type="journal article" date="2019" name="Int. J. Syst. Evol. Microbiol.">
        <title>The Global Catalogue of Microorganisms (GCM) 10K type strain sequencing project: providing services to taxonomists for standard genome sequencing and annotation.</title>
        <authorList>
            <consortium name="The Broad Institute Genomics Platform"/>
            <consortium name="The Broad Institute Genome Sequencing Center for Infectious Disease"/>
            <person name="Wu L."/>
            <person name="Ma J."/>
        </authorList>
    </citation>
    <scope>NUCLEOTIDE SEQUENCE [LARGE SCALE GENOMIC DNA]</scope>
    <source>
        <strain evidence="2 3">JCM 4805</strain>
    </source>
</reference>
<keyword evidence="3" id="KW-1185">Reference proteome</keyword>
<feature type="compositionally biased region" description="Polar residues" evidence="1">
    <location>
        <begin position="1"/>
        <end position="13"/>
    </location>
</feature>
<evidence type="ECO:0000313" key="2">
    <source>
        <dbReference type="EMBL" id="GAA0500822.1"/>
    </source>
</evidence>
<comment type="caution">
    <text evidence="2">The sequence shown here is derived from an EMBL/GenBank/DDBJ whole genome shotgun (WGS) entry which is preliminary data.</text>
</comment>
<feature type="region of interest" description="Disordered" evidence="1">
    <location>
        <begin position="1"/>
        <end position="23"/>
    </location>
</feature>
<name>A0ABN1BMB4_9ACTN</name>
<dbReference type="Proteomes" id="UP001500909">
    <property type="component" value="Unassembled WGS sequence"/>
</dbReference>
<feature type="region of interest" description="Disordered" evidence="1">
    <location>
        <begin position="31"/>
        <end position="50"/>
    </location>
</feature>
<gene>
    <name evidence="2" type="ORF">GCM10010361_77880</name>
</gene>
<evidence type="ECO:0000313" key="3">
    <source>
        <dbReference type="Proteomes" id="UP001500909"/>
    </source>
</evidence>
<protein>
    <submittedName>
        <fullName evidence="2">Uncharacterized protein</fullName>
    </submittedName>
</protein>
<evidence type="ECO:0000256" key="1">
    <source>
        <dbReference type="SAM" id="MobiDB-lite"/>
    </source>
</evidence>
<organism evidence="2 3">
    <name type="scientific">Streptomyces olivaceiscleroticus</name>
    <dbReference type="NCBI Taxonomy" id="68245"/>
    <lineage>
        <taxon>Bacteria</taxon>
        <taxon>Bacillati</taxon>
        <taxon>Actinomycetota</taxon>
        <taxon>Actinomycetes</taxon>
        <taxon>Kitasatosporales</taxon>
        <taxon>Streptomycetaceae</taxon>
        <taxon>Streptomyces</taxon>
    </lineage>
</organism>
<accession>A0ABN1BMB4</accession>